<reference evidence="1" key="1">
    <citation type="submission" date="2018-02" db="EMBL/GenBank/DDBJ databases">
        <title>Rhizophora mucronata_Transcriptome.</title>
        <authorList>
            <person name="Meera S.P."/>
            <person name="Sreeshan A."/>
            <person name="Augustine A."/>
        </authorList>
    </citation>
    <scope>NUCLEOTIDE SEQUENCE</scope>
    <source>
        <tissue evidence="1">Leaf</tissue>
    </source>
</reference>
<organism evidence="1">
    <name type="scientific">Rhizophora mucronata</name>
    <name type="common">Asiatic mangrove</name>
    <dbReference type="NCBI Taxonomy" id="61149"/>
    <lineage>
        <taxon>Eukaryota</taxon>
        <taxon>Viridiplantae</taxon>
        <taxon>Streptophyta</taxon>
        <taxon>Embryophyta</taxon>
        <taxon>Tracheophyta</taxon>
        <taxon>Spermatophyta</taxon>
        <taxon>Magnoliopsida</taxon>
        <taxon>eudicotyledons</taxon>
        <taxon>Gunneridae</taxon>
        <taxon>Pentapetalae</taxon>
        <taxon>rosids</taxon>
        <taxon>fabids</taxon>
        <taxon>Malpighiales</taxon>
        <taxon>Rhizophoraceae</taxon>
        <taxon>Rhizophora</taxon>
    </lineage>
</organism>
<protein>
    <submittedName>
        <fullName evidence="1">Uncharacterized protein</fullName>
    </submittedName>
</protein>
<dbReference type="EMBL" id="GGEC01066873">
    <property type="protein sequence ID" value="MBX47357.1"/>
    <property type="molecule type" value="Transcribed_RNA"/>
</dbReference>
<proteinExistence type="predicted"/>
<dbReference type="AlphaFoldDB" id="A0A2P2NXW6"/>
<sequence length="37" mass="4183">MRAISFLVHLGILNGKFWNILSTKVKGGYLSTRSNIF</sequence>
<evidence type="ECO:0000313" key="1">
    <source>
        <dbReference type="EMBL" id="MBX47357.1"/>
    </source>
</evidence>
<name>A0A2P2NXW6_RHIMU</name>
<accession>A0A2P2NXW6</accession>